<dbReference type="InterPro" id="IPR013087">
    <property type="entry name" value="Znf_C2H2_type"/>
</dbReference>
<reference evidence="6" key="2">
    <citation type="submission" date="2013-12" db="EMBL/GenBank/DDBJ databases">
        <authorList>
            <person name="Yu Y."/>
            <person name="Lee S."/>
            <person name="de Baynast K."/>
            <person name="Wissotski M."/>
            <person name="Liu L."/>
            <person name="Talag J."/>
            <person name="Goicoechea J."/>
            <person name="Angelova A."/>
            <person name="Jetty R."/>
            <person name="Kudrna D."/>
            <person name="Golser W."/>
            <person name="Rivera L."/>
            <person name="Zhang J."/>
            <person name="Wing R."/>
        </authorList>
    </citation>
    <scope>NUCLEOTIDE SEQUENCE</scope>
</reference>
<dbReference type="HOGENOM" id="CLU_061903_0_0_1"/>
<protein>
    <recommendedName>
        <fullName evidence="4">C2H2-type domain-containing protein</fullName>
    </recommendedName>
</protein>
<dbReference type="PROSITE" id="PS00028">
    <property type="entry name" value="ZINC_FINGER_C2H2_1"/>
    <property type="match status" value="1"/>
</dbReference>
<feature type="compositionally biased region" description="Acidic residues" evidence="3">
    <location>
        <begin position="117"/>
        <end position="148"/>
    </location>
</feature>
<keyword evidence="2" id="KW-0479">Metal-binding</keyword>
<organism evidence="5 6">
    <name type="scientific">Leersia perrieri</name>
    <dbReference type="NCBI Taxonomy" id="77586"/>
    <lineage>
        <taxon>Eukaryota</taxon>
        <taxon>Viridiplantae</taxon>
        <taxon>Streptophyta</taxon>
        <taxon>Embryophyta</taxon>
        <taxon>Tracheophyta</taxon>
        <taxon>Spermatophyta</taxon>
        <taxon>Magnoliopsida</taxon>
        <taxon>Liliopsida</taxon>
        <taxon>Poales</taxon>
        <taxon>Poaceae</taxon>
        <taxon>BOP clade</taxon>
        <taxon>Oryzoideae</taxon>
        <taxon>Oryzeae</taxon>
        <taxon>Oryzinae</taxon>
        <taxon>Leersia</taxon>
    </lineage>
</organism>
<accession>A0A0D9V9B1</accession>
<dbReference type="EnsemblPlants" id="LPERR01G35760.1">
    <property type="protein sequence ID" value="LPERR01G35760.1"/>
    <property type="gene ID" value="LPERR01G35760"/>
</dbReference>
<evidence type="ECO:0000259" key="4">
    <source>
        <dbReference type="PROSITE" id="PS50157"/>
    </source>
</evidence>
<dbReference type="AlphaFoldDB" id="A0A0D9V9B1"/>
<sequence length="268" mass="28927">METNMGFWGIVVRPGETVKCDPPGELYYHISQIALEPGELSENVHVFVEVDGDESDEEVPLAIPLYPRLDDDKVKEAQHSPSKLSGHKYAAAAASPIPEVVVPERKNYGKRKADDKVSDEEDGDDSGVGESDDDEDSSDDGESSDEEETPLKGKNRPVETPLKTPPQKKMKLATPIMSKAGTGTSRSGGGYVHVATPHPAKQAKKTAGNNDMFKKSAGYVHVATPHPAKRTPANNDMSKHSDGYACKSCNKTFNSSMGLEAHSKAKHT</sequence>
<dbReference type="Gramene" id="LPERR01G35760.1">
    <property type="protein sequence ID" value="LPERR01G35760.1"/>
    <property type="gene ID" value="LPERR01G35760"/>
</dbReference>
<comment type="similarity">
    <text evidence="1">Belongs to the histone deacetylase HD2 family.</text>
</comment>
<keyword evidence="2" id="KW-0863">Zinc-finger</keyword>
<dbReference type="InterPro" id="IPR041232">
    <property type="entry name" value="NPL"/>
</dbReference>
<evidence type="ECO:0000313" key="6">
    <source>
        <dbReference type="Proteomes" id="UP000032180"/>
    </source>
</evidence>
<feature type="compositionally biased region" description="Basic and acidic residues" evidence="3">
    <location>
        <begin position="102"/>
        <end position="116"/>
    </location>
</feature>
<feature type="domain" description="C2H2-type" evidence="4">
    <location>
        <begin position="244"/>
        <end position="268"/>
    </location>
</feature>
<evidence type="ECO:0000256" key="3">
    <source>
        <dbReference type="SAM" id="MobiDB-lite"/>
    </source>
</evidence>
<dbReference type="STRING" id="77586.A0A0D9V9B1"/>
<dbReference type="Pfam" id="PF17800">
    <property type="entry name" value="NPL"/>
    <property type="match status" value="1"/>
</dbReference>
<evidence type="ECO:0000313" key="5">
    <source>
        <dbReference type="EnsemblPlants" id="LPERR01G35760.1"/>
    </source>
</evidence>
<evidence type="ECO:0000256" key="1">
    <source>
        <dbReference type="ARBA" id="ARBA00006673"/>
    </source>
</evidence>
<keyword evidence="2" id="KW-0862">Zinc</keyword>
<reference evidence="5 6" key="1">
    <citation type="submission" date="2012-08" db="EMBL/GenBank/DDBJ databases">
        <title>Oryza genome evolution.</title>
        <authorList>
            <person name="Wing R.A."/>
        </authorList>
    </citation>
    <scope>NUCLEOTIDE SEQUENCE</scope>
</reference>
<dbReference type="GO" id="GO:0008270">
    <property type="term" value="F:zinc ion binding"/>
    <property type="evidence" value="ECO:0007669"/>
    <property type="project" value="UniProtKB-KW"/>
</dbReference>
<evidence type="ECO:0000256" key="2">
    <source>
        <dbReference type="PROSITE-ProRule" id="PRU00042"/>
    </source>
</evidence>
<dbReference type="PROSITE" id="PS50157">
    <property type="entry name" value="ZINC_FINGER_C2H2_2"/>
    <property type="match status" value="1"/>
</dbReference>
<dbReference type="eggNOG" id="ENOG502QVH6">
    <property type="taxonomic scope" value="Eukaryota"/>
</dbReference>
<feature type="compositionally biased region" description="Basic and acidic residues" evidence="3">
    <location>
        <begin position="68"/>
        <end position="78"/>
    </location>
</feature>
<feature type="region of interest" description="Disordered" evidence="3">
    <location>
        <begin position="68"/>
        <end position="173"/>
    </location>
</feature>
<proteinExistence type="inferred from homology"/>
<name>A0A0D9V9B1_9ORYZ</name>
<reference evidence="5" key="3">
    <citation type="submission" date="2015-04" db="UniProtKB">
        <authorList>
            <consortium name="EnsemblPlants"/>
        </authorList>
    </citation>
    <scope>IDENTIFICATION</scope>
</reference>
<dbReference type="Proteomes" id="UP000032180">
    <property type="component" value="Chromosome 1"/>
</dbReference>
<keyword evidence="6" id="KW-1185">Reference proteome</keyword>